<dbReference type="EMBL" id="JAZDWU010000011">
    <property type="protein sequence ID" value="KAK9985302.1"/>
    <property type="molecule type" value="Genomic_DNA"/>
</dbReference>
<dbReference type="Proteomes" id="UP001459277">
    <property type="component" value="Unassembled WGS sequence"/>
</dbReference>
<comment type="caution">
    <text evidence="1">The sequence shown here is derived from an EMBL/GenBank/DDBJ whole genome shotgun (WGS) entry which is preliminary data.</text>
</comment>
<reference evidence="1 2" key="1">
    <citation type="submission" date="2024-01" db="EMBL/GenBank/DDBJ databases">
        <title>A telomere-to-telomere, gap-free genome of sweet tea (Lithocarpus litseifolius).</title>
        <authorList>
            <person name="Zhou J."/>
        </authorList>
    </citation>
    <scope>NUCLEOTIDE SEQUENCE [LARGE SCALE GENOMIC DNA]</scope>
    <source>
        <strain evidence="1">Zhou-2022a</strain>
        <tissue evidence="1">Leaf</tissue>
    </source>
</reference>
<proteinExistence type="predicted"/>
<evidence type="ECO:0000313" key="1">
    <source>
        <dbReference type="EMBL" id="KAK9985302.1"/>
    </source>
</evidence>
<keyword evidence="2" id="KW-1185">Reference proteome</keyword>
<dbReference type="AlphaFoldDB" id="A0AAW2BHP0"/>
<name>A0AAW2BHP0_9ROSI</name>
<evidence type="ECO:0000313" key="2">
    <source>
        <dbReference type="Proteomes" id="UP001459277"/>
    </source>
</evidence>
<organism evidence="1 2">
    <name type="scientific">Lithocarpus litseifolius</name>
    <dbReference type="NCBI Taxonomy" id="425828"/>
    <lineage>
        <taxon>Eukaryota</taxon>
        <taxon>Viridiplantae</taxon>
        <taxon>Streptophyta</taxon>
        <taxon>Embryophyta</taxon>
        <taxon>Tracheophyta</taxon>
        <taxon>Spermatophyta</taxon>
        <taxon>Magnoliopsida</taxon>
        <taxon>eudicotyledons</taxon>
        <taxon>Gunneridae</taxon>
        <taxon>Pentapetalae</taxon>
        <taxon>rosids</taxon>
        <taxon>fabids</taxon>
        <taxon>Fagales</taxon>
        <taxon>Fagaceae</taxon>
        <taxon>Lithocarpus</taxon>
    </lineage>
</organism>
<gene>
    <name evidence="1" type="ORF">SO802_030253</name>
</gene>
<protein>
    <submittedName>
        <fullName evidence="1">Uncharacterized protein</fullName>
    </submittedName>
</protein>
<accession>A0AAW2BHP0</accession>
<sequence>MPGAVDPSDGRDPPIPLFQYVVSSPEVEFPLFNRSFPARSEGHLSDLSSGQRHAHAGKAVFRFIGLVFRLPGPAHEAGGNRYPARLAKSAQEVGGVEAAVAGSALSFTHALEKNVLCLSLKSLPCGSHLGETLFSFIISIWYVESLVKSTSLDRVCFNFTLDSCRVVYRSFGRAPYSSILGRNVVVVPSTDREKQVPEASSIHLDLGFSAPYFDLPLLRSGIPSKSLTPRIQWDFTPGKSFTLPPLIKTIECSCKL</sequence>